<organism evidence="5 6">
    <name type="scientific">Secundilactobacillus kimchicus JCM 15530</name>
    <dbReference type="NCBI Taxonomy" id="1302272"/>
    <lineage>
        <taxon>Bacteria</taxon>
        <taxon>Bacillati</taxon>
        <taxon>Bacillota</taxon>
        <taxon>Bacilli</taxon>
        <taxon>Lactobacillales</taxon>
        <taxon>Lactobacillaceae</taxon>
        <taxon>Secundilactobacillus</taxon>
    </lineage>
</organism>
<dbReference type="PATRIC" id="fig|1302272.5.peg.1071"/>
<evidence type="ECO:0000256" key="1">
    <source>
        <dbReference type="ARBA" id="ARBA00012524"/>
    </source>
</evidence>
<dbReference type="EMBL" id="AZCX01000002">
    <property type="protein sequence ID" value="KRK48746.1"/>
    <property type="molecule type" value="Genomic_DNA"/>
</dbReference>
<keyword evidence="6" id="KW-1185">Reference proteome</keyword>
<dbReference type="NCBIfam" id="TIGR03124">
    <property type="entry name" value="citrate_citX"/>
    <property type="match status" value="1"/>
</dbReference>
<dbReference type="GO" id="GO:0016829">
    <property type="term" value="F:lyase activity"/>
    <property type="evidence" value="ECO:0007669"/>
    <property type="project" value="UniProtKB-KW"/>
</dbReference>
<dbReference type="GO" id="GO:0050519">
    <property type="term" value="F:holo-citrate lyase synthase activity"/>
    <property type="evidence" value="ECO:0007669"/>
    <property type="project" value="UniProtKB-EC"/>
</dbReference>
<evidence type="ECO:0000313" key="5">
    <source>
        <dbReference type="EMBL" id="KRK48746.1"/>
    </source>
</evidence>
<dbReference type="GO" id="GO:0051191">
    <property type="term" value="P:prosthetic group biosynthetic process"/>
    <property type="evidence" value="ECO:0007669"/>
    <property type="project" value="InterPro"/>
</dbReference>
<comment type="caution">
    <text evidence="5">The sequence shown here is derived from an EMBL/GenBank/DDBJ whole genome shotgun (WGS) entry which is preliminary data.</text>
</comment>
<dbReference type="Pfam" id="PF03802">
    <property type="entry name" value="CitX"/>
    <property type="match status" value="1"/>
</dbReference>
<dbReference type="RefSeq" id="WP_056941972.1">
    <property type="nucleotide sequence ID" value="NZ_AZCX01000002.1"/>
</dbReference>
<gene>
    <name evidence="5" type="ORF">FC96_GL001065</name>
</gene>
<dbReference type="EC" id="2.7.7.61" evidence="1"/>
<comment type="catalytic activity">
    <reaction evidence="4">
        <text>apo-[citrate lyase ACP] + 2'-(5''-triphospho-alpha-D-ribosyl)-3'-dephospho-CoA = holo-[citrate lyase ACP] + diphosphate</text>
        <dbReference type="Rhea" id="RHEA:16333"/>
        <dbReference type="Rhea" id="RHEA-COMP:10157"/>
        <dbReference type="Rhea" id="RHEA-COMP:10158"/>
        <dbReference type="ChEBI" id="CHEBI:29999"/>
        <dbReference type="ChEBI" id="CHEBI:33019"/>
        <dbReference type="ChEBI" id="CHEBI:61378"/>
        <dbReference type="ChEBI" id="CHEBI:82683"/>
        <dbReference type="EC" id="2.7.7.61"/>
    </reaction>
</comment>
<keyword evidence="5" id="KW-0456">Lyase</keyword>
<protein>
    <recommendedName>
        <fullName evidence="1">citrate lyase holo-[acyl-carrier protein] synthase</fullName>
        <ecNumber evidence="1">2.7.7.61</ecNumber>
    </recommendedName>
</protein>
<dbReference type="NCBIfam" id="NF002383">
    <property type="entry name" value="PRK01392.1"/>
    <property type="match status" value="1"/>
</dbReference>
<keyword evidence="2 5" id="KW-0808">Transferase</keyword>
<keyword evidence="3" id="KW-0548">Nucleotidyltransferase</keyword>
<dbReference type="Proteomes" id="UP000050911">
    <property type="component" value="Unassembled WGS sequence"/>
</dbReference>
<evidence type="ECO:0000256" key="3">
    <source>
        <dbReference type="ARBA" id="ARBA00022695"/>
    </source>
</evidence>
<evidence type="ECO:0000256" key="2">
    <source>
        <dbReference type="ARBA" id="ARBA00022679"/>
    </source>
</evidence>
<name>A0A0R1HZ60_9LACO</name>
<accession>A0A0R1HZ60</accession>
<evidence type="ECO:0000256" key="4">
    <source>
        <dbReference type="ARBA" id="ARBA00048574"/>
    </source>
</evidence>
<dbReference type="OrthoDB" id="3196716at2"/>
<dbReference type="AlphaFoldDB" id="A0A0R1HZ60"/>
<evidence type="ECO:0000313" key="6">
    <source>
        <dbReference type="Proteomes" id="UP000050911"/>
    </source>
</evidence>
<dbReference type="STRING" id="1302272.FC96_GL001065"/>
<sequence length="176" mass="20026">MFSEGQKQTIEAVLANRDARVVKQTQLMDEYPRRTIVAVKLNIPGPIKNNPSIKRLFDTGMTRMLHLFANRNIPVKVIETWDKPTGNELFLVANATPEMTKQATVYFEDEDGLGRLFDADVLDSSDQMPISRTKFGFPVRRCFICNRIAKDCARSRRHSVLELQAKVAQIAESEIN</sequence>
<reference evidence="5 6" key="1">
    <citation type="journal article" date="2015" name="Genome Announc.">
        <title>Expanding the biotechnology potential of lactobacilli through comparative genomics of 213 strains and associated genera.</title>
        <authorList>
            <person name="Sun Z."/>
            <person name="Harris H.M."/>
            <person name="McCann A."/>
            <person name="Guo C."/>
            <person name="Argimon S."/>
            <person name="Zhang W."/>
            <person name="Yang X."/>
            <person name="Jeffery I.B."/>
            <person name="Cooney J.C."/>
            <person name="Kagawa T.F."/>
            <person name="Liu W."/>
            <person name="Song Y."/>
            <person name="Salvetti E."/>
            <person name="Wrobel A."/>
            <person name="Rasinkangas P."/>
            <person name="Parkhill J."/>
            <person name="Rea M.C."/>
            <person name="O'Sullivan O."/>
            <person name="Ritari J."/>
            <person name="Douillard F.P."/>
            <person name="Paul Ross R."/>
            <person name="Yang R."/>
            <person name="Briner A.E."/>
            <person name="Felis G.E."/>
            <person name="de Vos W.M."/>
            <person name="Barrangou R."/>
            <person name="Klaenhammer T.R."/>
            <person name="Caufield P.W."/>
            <person name="Cui Y."/>
            <person name="Zhang H."/>
            <person name="O'Toole P.W."/>
        </authorList>
    </citation>
    <scope>NUCLEOTIDE SEQUENCE [LARGE SCALE GENOMIC DNA]</scope>
    <source>
        <strain evidence="5 6">JCM 15530</strain>
    </source>
</reference>
<dbReference type="InterPro" id="IPR005551">
    <property type="entry name" value="CitX"/>
</dbReference>
<proteinExistence type="predicted"/>